<evidence type="ECO:0000256" key="2">
    <source>
        <dbReference type="ARBA" id="ARBA00012027"/>
    </source>
</evidence>
<feature type="region of interest" description="Disordered" evidence="8">
    <location>
        <begin position="1221"/>
        <end position="1240"/>
    </location>
</feature>
<dbReference type="GO" id="GO:0004630">
    <property type="term" value="F:phospholipase D activity"/>
    <property type="evidence" value="ECO:0007669"/>
    <property type="project" value="UniProtKB-EC"/>
</dbReference>
<feature type="region of interest" description="Disordered" evidence="8">
    <location>
        <begin position="1"/>
        <end position="77"/>
    </location>
</feature>
<feature type="region of interest" description="Disordered" evidence="8">
    <location>
        <begin position="812"/>
        <end position="834"/>
    </location>
</feature>
<dbReference type="SUPFAM" id="SSF56024">
    <property type="entry name" value="Phospholipase D/nuclease"/>
    <property type="match status" value="2"/>
</dbReference>
<gene>
    <name evidence="11" type="ORF">AKO1_004357</name>
</gene>
<evidence type="ECO:0000256" key="4">
    <source>
        <dbReference type="ARBA" id="ARBA00022801"/>
    </source>
</evidence>
<feature type="domain" description="PLD phosphodiesterase" evidence="9">
    <location>
        <begin position="582"/>
        <end position="609"/>
    </location>
</feature>
<evidence type="ECO:0000259" key="9">
    <source>
        <dbReference type="PROSITE" id="PS50035"/>
    </source>
</evidence>
<evidence type="ECO:0000256" key="7">
    <source>
        <dbReference type="SAM" id="Coils"/>
    </source>
</evidence>
<dbReference type="InterPro" id="IPR001736">
    <property type="entry name" value="PLipase_D/transphosphatidylase"/>
</dbReference>
<dbReference type="Proteomes" id="UP001431209">
    <property type="component" value="Unassembled WGS sequence"/>
</dbReference>
<dbReference type="SMART" id="SM00155">
    <property type="entry name" value="PLDc"/>
    <property type="match status" value="2"/>
</dbReference>
<dbReference type="PROSITE" id="PS50035">
    <property type="entry name" value="PLD"/>
    <property type="match status" value="2"/>
</dbReference>
<dbReference type="GO" id="GO:0005509">
    <property type="term" value="F:calcium ion binding"/>
    <property type="evidence" value="ECO:0007669"/>
    <property type="project" value="InterPro"/>
</dbReference>
<dbReference type="PROSITE" id="PS50222">
    <property type="entry name" value="EF_HAND_2"/>
    <property type="match status" value="1"/>
</dbReference>
<keyword evidence="3" id="KW-0677">Repeat</keyword>
<dbReference type="Gene3D" id="3.30.870.10">
    <property type="entry name" value="Endonuclease Chain A"/>
    <property type="match status" value="2"/>
</dbReference>
<evidence type="ECO:0000256" key="1">
    <source>
        <dbReference type="ARBA" id="ARBA00000798"/>
    </source>
</evidence>
<dbReference type="Gene3D" id="1.10.238.10">
    <property type="entry name" value="EF-hand"/>
    <property type="match status" value="1"/>
</dbReference>
<dbReference type="PANTHER" id="PTHR18896:SF76">
    <property type="entry name" value="PHOSPHOLIPASE"/>
    <property type="match status" value="1"/>
</dbReference>
<comment type="caution">
    <text evidence="11">The sequence shown here is derived from an EMBL/GenBank/DDBJ whole genome shotgun (WGS) entry which is preliminary data.</text>
</comment>
<accession>A0AAW2Z8D3</accession>
<dbReference type="EC" id="3.1.4.4" evidence="2"/>
<feature type="compositionally biased region" description="Polar residues" evidence="8">
    <location>
        <begin position="29"/>
        <end position="41"/>
    </location>
</feature>
<protein>
    <recommendedName>
        <fullName evidence="2">phospholipase D</fullName>
        <ecNumber evidence="2">3.1.4.4</ecNumber>
    </recommendedName>
</protein>
<keyword evidence="5" id="KW-0442">Lipid degradation</keyword>
<dbReference type="CDD" id="cd09141">
    <property type="entry name" value="PLDc_vPLD1_2_yPLD_like_2"/>
    <property type="match status" value="1"/>
</dbReference>
<evidence type="ECO:0000313" key="11">
    <source>
        <dbReference type="EMBL" id="KAL0485159.1"/>
    </source>
</evidence>
<evidence type="ECO:0000256" key="3">
    <source>
        <dbReference type="ARBA" id="ARBA00022737"/>
    </source>
</evidence>
<evidence type="ECO:0000313" key="12">
    <source>
        <dbReference type="Proteomes" id="UP001431209"/>
    </source>
</evidence>
<keyword evidence="12" id="KW-1185">Reference proteome</keyword>
<reference evidence="11 12" key="1">
    <citation type="submission" date="2024-03" db="EMBL/GenBank/DDBJ databases">
        <title>The Acrasis kona genome and developmental transcriptomes reveal deep origins of eukaryotic multicellular pathways.</title>
        <authorList>
            <person name="Sheikh S."/>
            <person name="Fu C.-J."/>
            <person name="Brown M.W."/>
            <person name="Baldauf S.L."/>
        </authorList>
    </citation>
    <scope>NUCLEOTIDE SEQUENCE [LARGE SCALE GENOMIC DNA]</scope>
    <source>
        <strain evidence="11 12">ATCC MYA-3509</strain>
    </source>
</reference>
<dbReference type="InterPro" id="IPR011992">
    <property type="entry name" value="EF-hand-dom_pair"/>
</dbReference>
<keyword evidence="7" id="KW-0175">Coiled coil</keyword>
<dbReference type="EMBL" id="JAOPGA020001109">
    <property type="protein sequence ID" value="KAL0485159.1"/>
    <property type="molecule type" value="Genomic_DNA"/>
</dbReference>
<evidence type="ECO:0000256" key="5">
    <source>
        <dbReference type="ARBA" id="ARBA00022963"/>
    </source>
</evidence>
<feature type="domain" description="PLD phosphodiesterase" evidence="9">
    <location>
        <begin position="1109"/>
        <end position="1136"/>
    </location>
</feature>
<dbReference type="PANTHER" id="PTHR18896">
    <property type="entry name" value="PHOSPHOLIPASE D"/>
    <property type="match status" value="1"/>
</dbReference>
<feature type="domain" description="EF-hand" evidence="10">
    <location>
        <begin position="210"/>
        <end position="245"/>
    </location>
</feature>
<feature type="compositionally biased region" description="Basic and acidic residues" evidence="8">
    <location>
        <begin position="14"/>
        <end position="28"/>
    </location>
</feature>
<keyword evidence="4" id="KW-0378">Hydrolase</keyword>
<name>A0AAW2Z8D3_9EUKA</name>
<dbReference type="GO" id="GO:0009395">
    <property type="term" value="P:phospholipid catabolic process"/>
    <property type="evidence" value="ECO:0007669"/>
    <property type="project" value="TreeGrafter"/>
</dbReference>
<proteinExistence type="predicted"/>
<feature type="compositionally biased region" description="Polar residues" evidence="8">
    <location>
        <begin position="820"/>
        <end position="830"/>
    </location>
</feature>
<dbReference type="InterPro" id="IPR002048">
    <property type="entry name" value="EF_hand_dom"/>
</dbReference>
<evidence type="ECO:0000256" key="6">
    <source>
        <dbReference type="ARBA" id="ARBA00023098"/>
    </source>
</evidence>
<dbReference type="Pfam" id="PF00614">
    <property type="entry name" value="PLDc"/>
    <property type="match status" value="2"/>
</dbReference>
<dbReference type="SUPFAM" id="SSF47473">
    <property type="entry name" value="EF-hand"/>
    <property type="match status" value="1"/>
</dbReference>
<sequence length="1373" mass="157924">MGNKASVADSCNKSSHDIVQEFRQDELSVRNSPRVNVQNGSPILDSPVMRRNSNASENRVEPKSTPRSKNRKSTSSLASTLISTQVDDGIDFQQTHFSNEEFRLLKIVFNKICLEYGPPCEHPDSKLVMTQEMCSKLFFPNDNSNDVDDPTDHAKMIKSAIFRAVVDKEAEREFSYTEILTVDPRNINLDSEVITWKHFIKALSVTCRGDFDEKAKFAFRILDENNNGVLTRQETKLCIQALVDLEILTKLPPNVSEQRQIEDSPVGQTAADVIESKYDEINNAYLQAEKAIDKAKLNRDVLDLVDEFFGTDVQITFTKFHKLSWKVSNLLIDGLGVFDFFFKPLLQPVIDFLLEDPYFCSGRLLQNRDEYFYQIEGGLFRCFTLADHSKEVTTLSMSLSDLSEVRQLHPNDFGPNTFMLRTDRNEIKTYQAPDEHETQNWIFCITMYIIATTNNRHHSFSPERDKTGASWFVDAEDAYRAMASSMLKAHSQIFLTDWCLSPFIYLIRDFDDLRNYNNKRRDDYRLDKILLKKARSGVKISILLWKDTRFTGLNLSSVFTKKYLEGLHSNIKVILHPPKFPIEWSHHQKILVVDQRVAYLGGLDFCFGRFDNKHHVLVDTNRCHLTWPGADYYNPCRPYGDLPKLTNAQSAFFEYTDRETVVRMPWHDVHVCLRGQIVYDVSVNFVNRWNHHLTQTASAVGATQPVIQKTTSELSLSTMNLRSESNSLRSQSEQTPPTHRELSFADVLGINPEEMMNEQENEPVQNRSSLYHRLTLLIRKPKDVLDFMPMVSAANHKKNLIGKIKRRNKSALNSADEWDQSMTTSDVQSLNDEDSSYEQSRLKNFETVDDGTLRAEEEQLYANTPVMSPSYMESSSSVPYGGQNPINLSTSSKTLKYIMKKKLKDMKNHHVQSNKKHVQPEEPQQKVTPQQHLSLCHGQVLRSMGTWSGARKEVSLYNAMLDLINNSRHYIYIENQYFISDTANKNRHLVQNRIGSTLVERIKRAMKTNQVFRVIVVMPVHPEGNLLDAKTSYIMKWQYRTICRGKNSILQQLRASFPDKDPSDYISFYNLRQWGVRNEVVHDAEDNSVVESNYEECEEEHDDEELVTEQIYVHSKIMIVDDLHVVIGSGNINDRSLAGDRDSEIGVLLTDTIYRGDARMNGMKYETCGVFASSLRKKLWREHLGLEANQLPHHSESPEEVFEENKFNKKKKWPSLSNDDATATSFDAHPSHSESSSVGSRAGIKINTSVPPVIGNYVRPKGPSLNDPISDQTYHNLWKRTARENTSIFEEVFEVIPRDNKYDTMKKFEDALEKYRDNYSRLKGKQKARVMHQHKKKLKNIRGTLVDCPLNFLKNEKFSKSGMLAPLTDSIFV</sequence>
<keyword evidence="6" id="KW-0443">Lipid metabolism</keyword>
<dbReference type="InterPro" id="IPR015679">
    <property type="entry name" value="PLipase_D_fam"/>
</dbReference>
<evidence type="ECO:0000259" key="10">
    <source>
        <dbReference type="PROSITE" id="PS50222"/>
    </source>
</evidence>
<comment type="catalytic activity">
    <reaction evidence="1">
        <text>a 1,2-diacyl-sn-glycero-3-phosphocholine + H2O = a 1,2-diacyl-sn-glycero-3-phosphate + choline + H(+)</text>
        <dbReference type="Rhea" id="RHEA:14445"/>
        <dbReference type="ChEBI" id="CHEBI:15354"/>
        <dbReference type="ChEBI" id="CHEBI:15377"/>
        <dbReference type="ChEBI" id="CHEBI:15378"/>
        <dbReference type="ChEBI" id="CHEBI:57643"/>
        <dbReference type="ChEBI" id="CHEBI:58608"/>
        <dbReference type="EC" id="3.1.4.4"/>
    </reaction>
</comment>
<feature type="coiled-coil region" evidence="7">
    <location>
        <begin position="1298"/>
        <end position="1325"/>
    </location>
</feature>
<organism evidence="11 12">
    <name type="scientific">Acrasis kona</name>
    <dbReference type="NCBI Taxonomy" id="1008807"/>
    <lineage>
        <taxon>Eukaryota</taxon>
        <taxon>Discoba</taxon>
        <taxon>Heterolobosea</taxon>
        <taxon>Tetramitia</taxon>
        <taxon>Eutetramitia</taxon>
        <taxon>Acrasidae</taxon>
        <taxon>Acrasis</taxon>
    </lineage>
</organism>
<evidence type="ECO:0000256" key="8">
    <source>
        <dbReference type="SAM" id="MobiDB-lite"/>
    </source>
</evidence>